<evidence type="ECO:0000313" key="2">
    <source>
        <dbReference type="Proteomes" id="UP001314169"/>
    </source>
</evidence>
<gene>
    <name evidence="1" type="ORF">MPIPNATIZW_LOCUS6618</name>
</gene>
<proteinExistence type="predicted"/>
<dbReference type="EMBL" id="OY882873">
    <property type="protein sequence ID" value="CAK6438312.1"/>
    <property type="molecule type" value="Genomic_DNA"/>
</dbReference>
<evidence type="ECO:0000313" key="1">
    <source>
        <dbReference type="EMBL" id="CAK6438312.1"/>
    </source>
</evidence>
<reference evidence="1" key="1">
    <citation type="submission" date="2023-12" db="EMBL/GenBank/DDBJ databases">
        <authorList>
            <person name="Brown T."/>
        </authorList>
    </citation>
    <scope>NUCLEOTIDE SEQUENCE</scope>
</reference>
<protein>
    <submittedName>
        <fullName evidence="1">Uncharacterized protein</fullName>
    </submittedName>
</protein>
<keyword evidence="2" id="KW-1185">Reference proteome</keyword>
<name>A0ABN9ZQ50_PIPNA</name>
<organism evidence="1 2">
    <name type="scientific">Pipistrellus nathusii</name>
    <name type="common">Nathusius' pipistrelle</name>
    <dbReference type="NCBI Taxonomy" id="59473"/>
    <lineage>
        <taxon>Eukaryota</taxon>
        <taxon>Metazoa</taxon>
        <taxon>Chordata</taxon>
        <taxon>Craniata</taxon>
        <taxon>Vertebrata</taxon>
        <taxon>Euteleostomi</taxon>
        <taxon>Mammalia</taxon>
        <taxon>Eutheria</taxon>
        <taxon>Laurasiatheria</taxon>
        <taxon>Chiroptera</taxon>
        <taxon>Yangochiroptera</taxon>
        <taxon>Vespertilionidae</taxon>
        <taxon>Pipistrellus</taxon>
    </lineage>
</organism>
<accession>A0ABN9ZQ50</accession>
<sequence>METSALVAGPSLAPLRWGIKEPFPLGLRALSFIVSKPRVLFLVDAVPPRGKGPAFSTSSRAARRSYLCSCHLSYSVENSPRGSGPPALGCESKGLYLGPLSLSWSKLAMNRVEGTPQISSPLLHRHRRGDGKR</sequence>
<dbReference type="Proteomes" id="UP001314169">
    <property type="component" value="Chromosome 16"/>
</dbReference>